<evidence type="ECO:0000313" key="3">
    <source>
        <dbReference type="EMBL" id="MDV2884776.1"/>
    </source>
</evidence>
<feature type="compositionally biased region" description="Basic and acidic residues" evidence="1">
    <location>
        <begin position="23"/>
        <end position="36"/>
    </location>
</feature>
<keyword evidence="2" id="KW-1133">Transmembrane helix</keyword>
<reference evidence="3" key="1">
    <citation type="submission" date="2023-10" db="EMBL/GenBank/DDBJ databases">
        <title>Screening of Alkalihalophilus pseudofirmusBZ-TG-HK211 and Its Alleviation of Salt Stress on Rapeseed Growth.</title>
        <authorList>
            <person name="Zhao B."/>
            <person name="Guo T."/>
        </authorList>
    </citation>
    <scope>NUCLEOTIDE SEQUENCE</scope>
    <source>
        <strain evidence="3">BZ-TG-HK211</strain>
    </source>
</reference>
<evidence type="ECO:0000256" key="2">
    <source>
        <dbReference type="SAM" id="Phobius"/>
    </source>
</evidence>
<gene>
    <name evidence="3" type="ORF">RYX45_06275</name>
</gene>
<dbReference type="EMBL" id="JAWJAY010000001">
    <property type="protein sequence ID" value="MDV2884776.1"/>
    <property type="molecule type" value="Genomic_DNA"/>
</dbReference>
<evidence type="ECO:0000256" key="1">
    <source>
        <dbReference type="SAM" id="MobiDB-lite"/>
    </source>
</evidence>
<dbReference type="RefSeq" id="WP_323466224.1">
    <property type="nucleotide sequence ID" value="NZ_CP144224.1"/>
</dbReference>
<dbReference type="Proteomes" id="UP001285636">
    <property type="component" value="Unassembled WGS sequence"/>
</dbReference>
<name>A0AAJ2KX43_ALKPS</name>
<accession>A0AAJ2KX43</accession>
<sequence length="199" mass="21451">MNKRPYMHNEKKQNKASQVKNLLNEEREGSSQKRELTPSAKLARTAIGLLALILTISGMAFSTGTMSDEAAADEIANRTSTEMESGFVLEDASQVALNSQDFAVGNFDGGTARMLIWDFTGDSEDRVQIMVDGQIIRESHTLTSNAAAYSVPVPSVVTILGLEGQATYAVKFPERKYTIFNAVAPGGANAYTLTPSVVP</sequence>
<protein>
    <submittedName>
        <fullName evidence="3">Uncharacterized protein</fullName>
    </submittedName>
</protein>
<dbReference type="AlphaFoldDB" id="A0AAJ2KX43"/>
<proteinExistence type="predicted"/>
<keyword evidence="2" id="KW-0812">Transmembrane</keyword>
<keyword evidence="2" id="KW-0472">Membrane</keyword>
<evidence type="ECO:0000313" key="4">
    <source>
        <dbReference type="Proteomes" id="UP001285636"/>
    </source>
</evidence>
<feature type="region of interest" description="Disordered" evidence="1">
    <location>
        <begin position="1"/>
        <end position="37"/>
    </location>
</feature>
<organism evidence="3 4">
    <name type="scientific">Alkalihalophilus pseudofirmus</name>
    <name type="common">Bacillus pseudofirmus</name>
    <dbReference type="NCBI Taxonomy" id="79885"/>
    <lineage>
        <taxon>Bacteria</taxon>
        <taxon>Bacillati</taxon>
        <taxon>Bacillota</taxon>
        <taxon>Bacilli</taxon>
        <taxon>Bacillales</taxon>
        <taxon>Bacillaceae</taxon>
        <taxon>Alkalihalophilus</taxon>
    </lineage>
</organism>
<feature type="transmembrane region" description="Helical" evidence="2">
    <location>
        <begin position="42"/>
        <end position="61"/>
    </location>
</feature>
<comment type="caution">
    <text evidence="3">The sequence shown here is derived from an EMBL/GenBank/DDBJ whole genome shotgun (WGS) entry which is preliminary data.</text>
</comment>